<protein>
    <submittedName>
        <fullName evidence="2">Uncharacterized protein</fullName>
    </submittedName>
</protein>
<reference evidence="2 3" key="1">
    <citation type="submission" date="2019-03" db="EMBL/GenBank/DDBJ databases">
        <authorList>
            <person name="Kox A.R. M."/>
        </authorList>
    </citation>
    <scope>NUCLEOTIDE SEQUENCE [LARGE SCALE GENOMIC DNA]</scope>
    <source>
        <strain evidence="2">MTUNDRAET4 annotated genome</strain>
    </source>
</reference>
<dbReference type="KEGG" id="mtun:MTUNDRAET4_3557"/>
<keyword evidence="1" id="KW-0732">Signal</keyword>
<dbReference type="EMBL" id="LR536450">
    <property type="protein sequence ID" value="VFU10444.1"/>
    <property type="molecule type" value="Genomic_DNA"/>
</dbReference>
<dbReference type="AlphaFoldDB" id="A0A4U8Z4M9"/>
<feature type="chain" id="PRO_5020947551" evidence="1">
    <location>
        <begin position="25"/>
        <end position="176"/>
    </location>
</feature>
<dbReference type="RefSeq" id="WP_134491184.1">
    <property type="nucleotide sequence ID" value="NZ_CP139089.1"/>
</dbReference>
<name>A0A4U8Z4M9_METTU</name>
<accession>A0A4U8Z4M9</accession>
<dbReference type="OrthoDB" id="8448394at2"/>
<evidence type="ECO:0000313" key="3">
    <source>
        <dbReference type="Proteomes" id="UP000294360"/>
    </source>
</evidence>
<feature type="signal peptide" evidence="1">
    <location>
        <begin position="1"/>
        <end position="24"/>
    </location>
</feature>
<gene>
    <name evidence="2" type="ORF">MTUNDRAET4_3557</name>
</gene>
<evidence type="ECO:0000256" key="1">
    <source>
        <dbReference type="SAM" id="SignalP"/>
    </source>
</evidence>
<sequence>MLRSTLVFIAGAAGFMAAMSSGRAAETCFHVCLKEKMTAPDIDDQGIRDLMSDCRDVCAERAEARLIEAGLGDKIKGCAPQPVDDADLKKIRSASPSVVAFANAFTWDVNNVLPGKIIRRVEIGTQSLSLQDVTLTAGGIVEPGESGTFFMNNVADGYPSLRVTSRIKAIYACPVD</sequence>
<organism evidence="2 3">
    <name type="scientific">Methylocella tundrae</name>
    <dbReference type="NCBI Taxonomy" id="227605"/>
    <lineage>
        <taxon>Bacteria</taxon>
        <taxon>Pseudomonadati</taxon>
        <taxon>Pseudomonadota</taxon>
        <taxon>Alphaproteobacteria</taxon>
        <taxon>Hyphomicrobiales</taxon>
        <taxon>Beijerinckiaceae</taxon>
        <taxon>Methylocella</taxon>
    </lineage>
</organism>
<proteinExistence type="predicted"/>
<dbReference type="Proteomes" id="UP000294360">
    <property type="component" value="Chromosome"/>
</dbReference>
<evidence type="ECO:0000313" key="2">
    <source>
        <dbReference type="EMBL" id="VFU10444.1"/>
    </source>
</evidence>